<feature type="compositionally biased region" description="Polar residues" evidence="1">
    <location>
        <begin position="867"/>
        <end position="876"/>
    </location>
</feature>
<feature type="compositionally biased region" description="Polar residues" evidence="1">
    <location>
        <begin position="540"/>
        <end position="550"/>
    </location>
</feature>
<feature type="compositionally biased region" description="Low complexity" evidence="1">
    <location>
        <begin position="467"/>
        <end position="479"/>
    </location>
</feature>
<evidence type="ECO:0000313" key="2">
    <source>
        <dbReference type="EMBL" id="RYN33369.1"/>
    </source>
</evidence>
<feature type="compositionally biased region" description="Gly residues" evidence="1">
    <location>
        <begin position="641"/>
        <end position="650"/>
    </location>
</feature>
<accession>A0A4Q4MMN6</accession>
<feature type="compositionally biased region" description="Basic and acidic residues" evidence="1">
    <location>
        <begin position="841"/>
        <end position="862"/>
    </location>
</feature>
<feature type="compositionally biased region" description="Polar residues" evidence="1">
    <location>
        <begin position="480"/>
        <end position="526"/>
    </location>
</feature>
<feature type="compositionally biased region" description="Basic and acidic residues" evidence="1">
    <location>
        <begin position="175"/>
        <end position="200"/>
    </location>
</feature>
<feature type="compositionally biased region" description="Gly residues" evidence="1">
    <location>
        <begin position="695"/>
        <end position="712"/>
    </location>
</feature>
<feature type="compositionally biased region" description="Polar residues" evidence="1">
    <location>
        <begin position="787"/>
        <end position="815"/>
    </location>
</feature>
<feature type="compositionally biased region" description="Basic and acidic residues" evidence="1">
    <location>
        <begin position="907"/>
        <end position="923"/>
    </location>
</feature>
<organism evidence="3 4">
    <name type="scientific">Alternaria tenuissima</name>
    <dbReference type="NCBI Taxonomy" id="119927"/>
    <lineage>
        <taxon>Eukaryota</taxon>
        <taxon>Fungi</taxon>
        <taxon>Dikarya</taxon>
        <taxon>Ascomycota</taxon>
        <taxon>Pezizomycotina</taxon>
        <taxon>Dothideomycetes</taxon>
        <taxon>Pleosporomycetidae</taxon>
        <taxon>Pleosporales</taxon>
        <taxon>Pleosporineae</taxon>
        <taxon>Pleosporaceae</taxon>
        <taxon>Alternaria</taxon>
        <taxon>Alternaria sect. Alternaria</taxon>
        <taxon>Alternaria alternata complex</taxon>
    </lineage>
</organism>
<feature type="compositionally biased region" description="Polar residues" evidence="1">
    <location>
        <begin position="241"/>
        <end position="250"/>
    </location>
</feature>
<reference evidence="2 4" key="2">
    <citation type="journal article" date="2019" name="bioRxiv">
        <title>Genomics, evolutionary history and diagnostics of the Alternaria alternata species group including apple and Asian pear pathotypes.</title>
        <authorList>
            <person name="Armitage A.D."/>
            <person name="Cockerton H.M."/>
            <person name="Sreenivasaprasad S."/>
            <person name="Woodhall J.W."/>
            <person name="Lane C.R."/>
            <person name="Harrison R.J."/>
            <person name="Clarkson J.P."/>
        </authorList>
    </citation>
    <scope>NUCLEOTIDE SEQUENCE [LARGE SCALE GENOMIC DNA]</scope>
    <source>
        <strain evidence="4">FERA 1082</strain>
        <strain evidence="2">FERA 1164</strain>
    </source>
</reference>
<reference evidence="2" key="1">
    <citation type="submission" date="2017-10" db="EMBL/GenBank/DDBJ databases">
        <authorList>
            <person name="Armitage A.D."/>
            <person name="Barbara D.J."/>
            <person name="Woodhall J.W."/>
            <person name="Sreenivasaprasad S."/>
            <person name="Lane C.R."/>
            <person name="Clarkson J.P."/>
            <person name="Harrison R.J."/>
        </authorList>
    </citation>
    <scope>NUCLEOTIDE SEQUENCE</scope>
    <source>
        <strain evidence="2">FERA 1164</strain>
    </source>
</reference>
<feature type="region of interest" description="Disordered" evidence="1">
    <location>
        <begin position="447"/>
        <end position="526"/>
    </location>
</feature>
<evidence type="ECO:0000313" key="3">
    <source>
        <dbReference type="EMBL" id="RYN53900.1"/>
    </source>
</evidence>
<dbReference type="AlphaFoldDB" id="A0A4Q4MMN6"/>
<feature type="compositionally biased region" description="Polar residues" evidence="1">
    <location>
        <begin position="931"/>
        <end position="973"/>
    </location>
</feature>
<reference evidence="3" key="3">
    <citation type="journal article" date="2019" name="J. ISSAAS">
        <title>Genomics, evolutionary history and diagnostics of the Alternaria alternata species group including apple and Asian pear pathotypes.</title>
        <authorList>
            <person name="Armitage A.D."/>
            <person name="Cockerton H.M."/>
            <person name="Sreenivasaprasad S."/>
            <person name="Woodhall J."/>
            <person name="Lane C."/>
            <person name="Harrison R.J."/>
            <person name="Clarkson J.P."/>
        </authorList>
    </citation>
    <scope>NUCLEOTIDE SEQUENCE</scope>
    <source>
        <strain evidence="3">FERA 1082</strain>
    </source>
</reference>
<sequence>MAQPLAVEVAESADEASPRSPPVNRATKAFCKSCKNNVGDFYNSWYKVTGSYYVPALLGSYSSTLQPMGKLKAASKGTELAGCTIQPLSCPHSSCHKIAIGFTVITAPAGKGSFRGRDFFKLGRIELQCEIATNQFIVVEPEIDTSSDLLANEDTPSPSSSVATPNALSAEAMEIDSRAPSVEHADQFRGRYEQSQDRDILQQQPLQPIEGSRQSVIAPPSRHSPSIRDSPYVVTKDMTKGSLQSSSSYHQGAHGSRRGPDVDSTSGQFGAPTLTPQDRSTIEKPQTNGHQYPRLPQDVGIDAMARLQTQMSQNSGALAAHTRDIRIGQEAVGAMEETIREFQAKFIRQSADIQRIEMLATRLQSEMQGIRHTMESITHELQASRMQRQSANSAVPPAAPSFAAQSSAMELLARQLNEVSHKTSDLDNLKLHVEIMKDKIYRLEERAAPEPSQAPPSMYQTPQVSVAQPSQPAPTAATSHQSTPTLTPSNRASQPISNAQSQQSSFGAPSTTAATPGVQPTSSQASGWATVNAGVKRTHQNGVETPQGSNVHAPEPTKRQRLVDDGTSGYTSSQQTPMTDHRFQTSTHIIPSQQTVPESTHGSQSQQSYHVPYATQDGPSDASWQPESQRTIEHRPRGRPRGSGGPGSRGGRGRKSMPAQLHSTLGTPEWERDDWQGVPDSQTSPAGYYNHVGQPGRGGIARRGSGGGGRGGYATSDRASSLGLQGVTGAMSFGSPGDPYGSGKKTRTKPIRNADGVLIRKDGRPDMRSQSSAANLRKVHERKDGQASHSPTGSSFTPTNPQYAISAQAPDTPSPSGYAADPSATDKHNAIMGKMFPDGIDAARRKQDYTRQVFEENRDHTAHPRSRNSGPATRTAVQIKKEQVDRNRISRTRSPQEQDADVDMDGAEDHADDERQTSDESSSHVRGGVQSEVQTQDATMQENSSTQAPSQTVLETQAVDSSVTIGAESTQTQ</sequence>
<dbReference type="Proteomes" id="UP000292402">
    <property type="component" value="Unassembled WGS sequence"/>
</dbReference>
<gene>
    <name evidence="3" type="ORF">AA0114_g4142</name>
    <name evidence="2" type="ORF">AA0115_g3084</name>
</gene>
<feature type="compositionally biased region" description="Basic and acidic residues" evidence="1">
    <location>
        <begin position="758"/>
        <end position="767"/>
    </location>
</feature>
<evidence type="ECO:0000256" key="1">
    <source>
        <dbReference type="SAM" id="MobiDB-lite"/>
    </source>
</evidence>
<comment type="caution">
    <text evidence="3">The sequence shown here is derived from an EMBL/GenBank/DDBJ whole genome shotgun (WGS) entry which is preliminary data.</text>
</comment>
<feature type="compositionally biased region" description="Polar residues" evidence="1">
    <location>
        <begin position="593"/>
        <end position="609"/>
    </location>
</feature>
<evidence type="ECO:0000313" key="4">
    <source>
        <dbReference type="Proteomes" id="UP000292402"/>
    </source>
</evidence>
<protein>
    <submittedName>
        <fullName evidence="3">Uncharacterized protein</fullName>
    </submittedName>
</protein>
<proteinExistence type="predicted"/>
<feature type="region of interest" description="Disordered" evidence="1">
    <location>
        <begin position="174"/>
        <end position="295"/>
    </location>
</feature>
<feature type="compositionally biased region" description="Polar residues" evidence="1">
    <location>
        <begin position="263"/>
        <end position="290"/>
    </location>
</feature>
<feature type="compositionally biased region" description="Basic and acidic residues" evidence="1">
    <location>
        <begin position="555"/>
        <end position="564"/>
    </location>
</feature>
<feature type="compositionally biased region" description="Basic and acidic residues" evidence="1">
    <location>
        <begin position="879"/>
        <end position="888"/>
    </location>
</feature>
<feature type="region of interest" description="Disordered" evidence="1">
    <location>
        <begin position="539"/>
        <end position="580"/>
    </location>
</feature>
<dbReference type="EMBL" id="PDXB01000006">
    <property type="protein sequence ID" value="RYN33369.1"/>
    <property type="molecule type" value="Genomic_DNA"/>
</dbReference>
<dbReference type="EMBL" id="PDXA01000011">
    <property type="protein sequence ID" value="RYN53900.1"/>
    <property type="molecule type" value="Genomic_DNA"/>
</dbReference>
<feature type="compositionally biased region" description="Polar residues" evidence="1">
    <location>
        <begin position="568"/>
        <end position="580"/>
    </location>
</feature>
<feature type="region of interest" description="Disordered" evidence="1">
    <location>
        <begin position="593"/>
        <end position="973"/>
    </location>
</feature>
<dbReference type="Proteomes" id="UP000292340">
    <property type="component" value="Unassembled WGS sequence"/>
</dbReference>
<name>A0A4Q4MMN6_9PLEO</name>